<dbReference type="InterPro" id="IPR036513">
    <property type="entry name" value="STAS_dom_sf"/>
</dbReference>
<dbReference type="AlphaFoldDB" id="A0A094LUY3"/>
<dbReference type="STRING" id="1515746.HR45_01225"/>
<dbReference type="SUPFAM" id="SSF52091">
    <property type="entry name" value="SpoIIaa-like"/>
    <property type="match status" value="1"/>
</dbReference>
<organism evidence="1 2">
    <name type="scientific">Shewanella mangrovi</name>
    <dbReference type="NCBI Taxonomy" id="1515746"/>
    <lineage>
        <taxon>Bacteria</taxon>
        <taxon>Pseudomonadati</taxon>
        <taxon>Pseudomonadota</taxon>
        <taxon>Gammaproteobacteria</taxon>
        <taxon>Alteromonadales</taxon>
        <taxon>Shewanellaceae</taxon>
        <taxon>Shewanella</taxon>
    </lineage>
</organism>
<dbReference type="InterPro" id="IPR021866">
    <property type="entry name" value="SpoIIAA-like"/>
</dbReference>
<evidence type="ECO:0000313" key="1">
    <source>
        <dbReference type="EMBL" id="KFZ39048.1"/>
    </source>
</evidence>
<gene>
    <name evidence="1" type="ORF">HR45_01225</name>
</gene>
<dbReference type="InterPro" id="IPR038396">
    <property type="entry name" value="SpoIIAA-like_sf"/>
</dbReference>
<reference evidence="1 2" key="1">
    <citation type="submission" date="2014-06" db="EMBL/GenBank/DDBJ databases">
        <title>Shewanella sp. YQH10.</title>
        <authorList>
            <person name="Liu Y."/>
            <person name="Zeng R."/>
        </authorList>
    </citation>
    <scope>NUCLEOTIDE SEQUENCE [LARGE SCALE GENOMIC DNA]</scope>
    <source>
        <strain evidence="1 2">YQH10</strain>
    </source>
</reference>
<dbReference type="Pfam" id="PF11964">
    <property type="entry name" value="SpoIIAA-like"/>
    <property type="match status" value="1"/>
</dbReference>
<sequence>MDTVRHGISIGIEQSGSDDFFVLIKAVGTLSHQDYEVMVPVLEAALDSVVQPQVYCLVDITEFNGWEARAMWDDLQLGIKHGREFRKIAIVGNRDWHEWMTKVADWFTPTELKYFYQRQEAVAWLRQDES</sequence>
<dbReference type="EMBL" id="JPEO01000001">
    <property type="protein sequence ID" value="KFZ39048.1"/>
    <property type="molecule type" value="Genomic_DNA"/>
</dbReference>
<dbReference type="eggNOG" id="ENOG5032S70">
    <property type="taxonomic scope" value="Bacteria"/>
</dbReference>
<proteinExistence type="predicted"/>
<dbReference type="OrthoDB" id="555504at2"/>
<protein>
    <recommendedName>
        <fullName evidence="3">STAS/SEC14 domain-containing protein</fullName>
    </recommendedName>
</protein>
<dbReference type="Gene3D" id="3.40.50.10600">
    <property type="entry name" value="SpoIIaa-like domains"/>
    <property type="match status" value="1"/>
</dbReference>
<evidence type="ECO:0000313" key="2">
    <source>
        <dbReference type="Proteomes" id="UP000029264"/>
    </source>
</evidence>
<accession>A0A094LUY3</accession>
<dbReference type="RefSeq" id="WP_037438876.1">
    <property type="nucleotide sequence ID" value="NZ_JPEO01000001.1"/>
</dbReference>
<dbReference type="Proteomes" id="UP000029264">
    <property type="component" value="Unassembled WGS sequence"/>
</dbReference>
<evidence type="ECO:0008006" key="3">
    <source>
        <dbReference type="Google" id="ProtNLM"/>
    </source>
</evidence>
<comment type="caution">
    <text evidence="1">The sequence shown here is derived from an EMBL/GenBank/DDBJ whole genome shotgun (WGS) entry which is preliminary data.</text>
</comment>
<keyword evidence="2" id="KW-1185">Reference proteome</keyword>
<name>A0A094LUY3_9GAMM</name>